<dbReference type="UniPathway" id="UPA00655">
    <property type="reaction ID" value="UER00711"/>
</dbReference>
<organism evidence="19 20">
    <name type="scientific">Bacillus thermotolerans</name>
    <name type="common">Quasibacillus thermotolerans</name>
    <dbReference type="NCBI Taxonomy" id="1221996"/>
    <lineage>
        <taxon>Bacteria</taxon>
        <taxon>Bacillati</taxon>
        <taxon>Bacillota</taxon>
        <taxon>Bacilli</taxon>
        <taxon>Bacillales</taxon>
        <taxon>Bacillaceae</taxon>
        <taxon>Bacillus</taxon>
    </lineage>
</organism>
<keyword evidence="6 16" id="KW-0436">Ligase</keyword>
<evidence type="ECO:0000313" key="19">
    <source>
        <dbReference type="EMBL" id="KKB42957.1"/>
    </source>
</evidence>
<dbReference type="PROSITE" id="PS50975">
    <property type="entry name" value="ATP_GRASP"/>
    <property type="match status" value="1"/>
</dbReference>
<keyword evidence="5 16" id="KW-0444">Lipid biosynthesis</keyword>
<dbReference type="FunFam" id="3.40.50.20:FF:000010">
    <property type="entry name" value="Propionyl-CoA carboxylase subunit alpha"/>
    <property type="match status" value="1"/>
</dbReference>
<accession>A0A0F5ICQ1</accession>
<dbReference type="Pfam" id="PF02785">
    <property type="entry name" value="Biotin_carb_C"/>
    <property type="match status" value="1"/>
</dbReference>
<sequence>MIKKLLIANRGEIAVRIIRACKELDIETVAVYSEADKEALHVQLADEAYCIGPTSSKDSYLNLTNIVSVAKLTNSDAIHPGYGFLAENADFAELCRECNITFVGPSPEAITQMGTKDVARDTMEEAGVPIVPGSDGIIPSIEKGLSVAEEIGYPVIIKATAGGGGKGIRVARTPEELEKGISMTQQEAATAFGNPGVYLEKFIEDFRHVEIQVLADTHGNVIHLGERDCTIQRRMQKLLEETPSPALDSNIREEMGQAAVKAAQAVNYTGAGTVEFIYDHNAKKFYFMEMNTRIQVEHPVTEMVTGVDLVKEQIRVASGEKLSLTQDEVTFDGWSIECRINAENPSKNFMPSPGRIHTYMPPGGLGVRVDSAVYPGYMIPPFYDSMVAKLITYGATREEAIARMKRALSEFVIEGDGVHTTIPFHLRLLENEKFVSGEFNTKFLEMYNIMETEG</sequence>
<comment type="function">
    <text evidence="1 16">This protein is a component of the acetyl coenzyme A carboxylase complex; first, biotin carboxylase catalyzes the carboxylation of the carrier protein and then the transcarboxylase transfers the carboxyl group to form malonyl-CoA.</text>
</comment>
<dbReference type="EMBL" id="JWIR02000006">
    <property type="protein sequence ID" value="KKB42957.1"/>
    <property type="molecule type" value="Genomic_DNA"/>
</dbReference>
<dbReference type="SUPFAM" id="SSF52440">
    <property type="entry name" value="PreATP-grasp domain"/>
    <property type="match status" value="1"/>
</dbReference>
<keyword evidence="8 15" id="KW-0547">Nucleotide-binding</keyword>
<dbReference type="Pfam" id="PF02786">
    <property type="entry name" value="CPSase_L_D2"/>
    <property type="match status" value="1"/>
</dbReference>
<dbReference type="NCBIfam" id="TIGR00514">
    <property type="entry name" value="accC"/>
    <property type="match status" value="1"/>
</dbReference>
<dbReference type="InterPro" id="IPR051602">
    <property type="entry name" value="ACC_Biotin_Carboxylase"/>
</dbReference>
<reference evidence="19" key="1">
    <citation type="submission" date="2015-02" db="EMBL/GenBank/DDBJ databases">
        <title>Genome Assembly of Bacillaceae bacterium MTCC 8252.</title>
        <authorList>
            <person name="Verma A."/>
            <person name="Khatri I."/>
            <person name="Mual P."/>
            <person name="Subramanian S."/>
            <person name="Krishnamurthi S."/>
        </authorList>
    </citation>
    <scope>NUCLEOTIDE SEQUENCE [LARGE SCALE GENOMIC DNA]</scope>
    <source>
        <strain evidence="19">MTCC 8252</strain>
    </source>
</reference>
<dbReference type="FunFam" id="3.30.1490.20:FF:000018">
    <property type="entry name" value="Biotin carboxylase"/>
    <property type="match status" value="1"/>
</dbReference>
<evidence type="ECO:0000256" key="13">
    <source>
        <dbReference type="ARBA" id="ARBA00023267"/>
    </source>
</evidence>
<dbReference type="SMART" id="SM00878">
    <property type="entry name" value="Biotin_carb_C"/>
    <property type="match status" value="1"/>
</dbReference>
<dbReference type="GO" id="GO:0006633">
    <property type="term" value="P:fatty acid biosynthetic process"/>
    <property type="evidence" value="ECO:0007669"/>
    <property type="project" value="UniProtKB-KW"/>
</dbReference>
<keyword evidence="7" id="KW-0479">Metal-binding</keyword>
<dbReference type="PROSITE" id="PS00866">
    <property type="entry name" value="CPSASE_1"/>
    <property type="match status" value="1"/>
</dbReference>
<dbReference type="InterPro" id="IPR011764">
    <property type="entry name" value="Biotin_carboxylation_dom"/>
</dbReference>
<dbReference type="PROSITE" id="PS50979">
    <property type="entry name" value="BC"/>
    <property type="match status" value="1"/>
</dbReference>
<evidence type="ECO:0000256" key="9">
    <source>
        <dbReference type="ARBA" id="ARBA00022832"/>
    </source>
</evidence>
<gene>
    <name evidence="19" type="ORF">QY95_03064</name>
</gene>
<dbReference type="EC" id="6.3.4.14" evidence="4 16"/>
<dbReference type="Gene3D" id="3.30.470.20">
    <property type="entry name" value="ATP-grasp fold, B domain"/>
    <property type="match status" value="1"/>
</dbReference>
<keyword evidence="20" id="KW-1185">Reference proteome</keyword>
<protein>
    <recommendedName>
        <fullName evidence="4 16">Biotin carboxylase</fullName>
        <ecNumber evidence="4 16">6.3.4.14</ecNumber>
    </recommendedName>
    <alternativeName>
        <fullName evidence="16">Acetyl-coenzyme A carboxylase biotin carboxylase subunit A</fullName>
    </alternativeName>
</protein>
<dbReference type="GO" id="GO:2001295">
    <property type="term" value="P:malonyl-CoA biosynthetic process"/>
    <property type="evidence" value="ECO:0007669"/>
    <property type="project" value="UniProtKB-UniPathway"/>
</dbReference>
<evidence type="ECO:0000313" key="20">
    <source>
        <dbReference type="Proteomes" id="UP000031563"/>
    </source>
</evidence>
<dbReference type="InterPro" id="IPR005479">
    <property type="entry name" value="CPAse_ATP-bd"/>
</dbReference>
<keyword evidence="11" id="KW-0460">Magnesium</keyword>
<dbReference type="FunFam" id="3.30.470.20:FF:000028">
    <property type="entry name" value="Methylcrotonoyl-CoA carboxylase subunit alpha, mitochondrial"/>
    <property type="match status" value="1"/>
</dbReference>
<evidence type="ECO:0000256" key="2">
    <source>
        <dbReference type="ARBA" id="ARBA00004956"/>
    </source>
</evidence>
<dbReference type="GO" id="GO:0005524">
    <property type="term" value="F:ATP binding"/>
    <property type="evidence" value="ECO:0007669"/>
    <property type="project" value="UniProtKB-UniRule"/>
</dbReference>
<dbReference type="GO" id="GO:0004075">
    <property type="term" value="F:biotin carboxylase activity"/>
    <property type="evidence" value="ECO:0007669"/>
    <property type="project" value="UniProtKB-EC"/>
</dbReference>
<dbReference type="STRING" id="1221996.QY95_03064"/>
<dbReference type="PANTHER" id="PTHR48095">
    <property type="entry name" value="PYRUVATE CARBOXYLASE SUBUNIT A"/>
    <property type="match status" value="1"/>
</dbReference>
<dbReference type="InterPro" id="IPR011054">
    <property type="entry name" value="Rudment_hybrid_motif"/>
</dbReference>
<keyword evidence="16" id="KW-0443">Lipid metabolism</keyword>
<evidence type="ECO:0000256" key="14">
    <source>
        <dbReference type="ARBA" id="ARBA00048600"/>
    </source>
</evidence>
<dbReference type="SUPFAM" id="SSF51246">
    <property type="entry name" value="Rudiment single hybrid motif"/>
    <property type="match status" value="1"/>
</dbReference>
<evidence type="ECO:0000259" key="18">
    <source>
        <dbReference type="PROSITE" id="PS50979"/>
    </source>
</evidence>
<dbReference type="PROSITE" id="PS00867">
    <property type="entry name" value="CPSASE_2"/>
    <property type="match status" value="1"/>
</dbReference>
<evidence type="ECO:0000256" key="16">
    <source>
        <dbReference type="RuleBase" id="RU365063"/>
    </source>
</evidence>
<comment type="subunit">
    <text evidence="3 16">Acetyl-CoA carboxylase is a heterohexamer of biotin carboxyl carrier protein, biotin carboxylase and the two subunits of carboxyl transferase in a 2:2 complex.</text>
</comment>
<evidence type="ECO:0000256" key="6">
    <source>
        <dbReference type="ARBA" id="ARBA00022598"/>
    </source>
</evidence>
<keyword evidence="9 16" id="KW-0276">Fatty acid metabolism</keyword>
<comment type="catalytic activity">
    <reaction evidence="14 16">
        <text>N(6)-biotinyl-L-lysyl-[protein] + hydrogencarbonate + ATP = N(6)-carboxybiotinyl-L-lysyl-[protein] + ADP + phosphate + H(+)</text>
        <dbReference type="Rhea" id="RHEA:13501"/>
        <dbReference type="Rhea" id="RHEA-COMP:10505"/>
        <dbReference type="Rhea" id="RHEA-COMP:10506"/>
        <dbReference type="ChEBI" id="CHEBI:15378"/>
        <dbReference type="ChEBI" id="CHEBI:17544"/>
        <dbReference type="ChEBI" id="CHEBI:30616"/>
        <dbReference type="ChEBI" id="CHEBI:43474"/>
        <dbReference type="ChEBI" id="CHEBI:83144"/>
        <dbReference type="ChEBI" id="CHEBI:83145"/>
        <dbReference type="ChEBI" id="CHEBI:456216"/>
        <dbReference type="EC" id="6.3.4.14"/>
    </reaction>
</comment>
<comment type="pathway">
    <text evidence="2 16">Lipid metabolism; malonyl-CoA biosynthesis; malonyl-CoA from acetyl-CoA: step 1/1.</text>
</comment>
<dbReference type="SUPFAM" id="SSF56059">
    <property type="entry name" value="Glutathione synthetase ATP-binding domain-like"/>
    <property type="match status" value="1"/>
</dbReference>
<evidence type="ECO:0000256" key="5">
    <source>
        <dbReference type="ARBA" id="ARBA00022516"/>
    </source>
</evidence>
<comment type="caution">
    <text evidence="19">The sequence shown here is derived from an EMBL/GenBank/DDBJ whole genome shotgun (WGS) entry which is preliminary data.</text>
</comment>
<evidence type="ECO:0000256" key="3">
    <source>
        <dbReference type="ARBA" id="ARBA00011750"/>
    </source>
</evidence>
<evidence type="ECO:0000256" key="15">
    <source>
        <dbReference type="PROSITE-ProRule" id="PRU00409"/>
    </source>
</evidence>
<dbReference type="NCBIfam" id="NF006367">
    <property type="entry name" value="PRK08591.1"/>
    <property type="match status" value="1"/>
</dbReference>
<evidence type="ECO:0000256" key="8">
    <source>
        <dbReference type="ARBA" id="ARBA00022741"/>
    </source>
</evidence>
<evidence type="ECO:0000256" key="12">
    <source>
        <dbReference type="ARBA" id="ARBA00023160"/>
    </source>
</evidence>
<dbReference type="GO" id="GO:0046872">
    <property type="term" value="F:metal ion binding"/>
    <property type="evidence" value="ECO:0007669"/>
    <property type="project" value="UniProtKB-KW"/>
</dbReference>
<evidence type="ECO:0000256" key="4">
    <source>
        <dbReference type="ARBA" id="ARBA00013263"/>
    </source>
</evidence>
<dbReference type="InterPro" id="IPR011761">
    <property type="entry name" value="ATP-grasp"/>
</dbReference>
<evidence type="ECO:0000256" key="11">
    <source>
        <dbReference type="ARBA" id="ARBA00022842"/>
    </source>
</evidence>
<evidence type="ECO:0000256" key="10">
    <source>
        <dbReference type="ARBA" id="ARBA00022840"/>
    </source>
</evidence>
<dbReference type="PANTHER" id="PTHR48095:SF2">
    <property type="entry name" value="BIOTIN CARBOXYLASE, CHLOROPLASTIC"/>
    <property type="match status" value="1"/>
</dbReference>
<dbReference type="OrthoDB" id="9807469at2"/>
<dbReference type="InterPro" id="IPR016185">
    <property type="entry name" value="PreATP-grasp_dom_sf"/>
</dbReference>
<evidence type="ECO:0000256" key="7">
    <source>
        <dbReference type="ARBA" id="ARBA00022723"/>
    </source>
</evidence>
<dbReference type="AlphaFoldDB" id="A0A0F5ICQ1"/>
<proteinExistence type="predicted"/>
<dbReference type="Proteomes" id="UP000031563">
    <property type="component" value="Unassembled WGS sequence"/>
</dbReference>
<keyword evidence="10 15" id="KW-0067">ATP-binding</keyword>
<feature type="domain" description="Biotin carboxylation" evidence="18">
    <location>
        <begin position="1"/>
        <end position="449"/>
    </location>
</feature>
<dbReference type="InterPro" id="IPR005481">
    <property type="entry name" value="BC-like_N"/>
</dbReference>
<dbReference type="InterPro" id="IPR004549">
    <property type="entry name" value="Acetyl_CoA_COase_biotin_COase"/>
</dbReference>
<name>A0A0F5ICQ1_BACTR</name>
<evidence type="ECO:0000256" key="1">
    <source>
        <dbReference type="ARBA" id="ARBA00003761"/>
    </source>
</evidence>
<keyword evidence="13 16" id="KW-0092">Biotin</keyword>
<feature type="domain" description="ATP-grasp" evidence="17">
    <location>
        <begin position="120"/>
        <end position="318"/>
    </location>
</feature>
<dbReference type="InterPro" id="IPR005482">
    <property type="entry name" value="Biotin_COase_C"/>
</dbReference>
<evidence type="ECO:0000259" key="17">
    <source>
        <dbReference type="PROSITE" id="PS50975"/>
    </source>
</evidence>
<dbReference type="RefSeq" id="WP_040036532.1">
    <property type="nucleotide sequence ID" value="NZ_JWIQ02000012.1"/>
</dbReference>
<keyword evidence="12 16" id="KW-0275">Fatty acid biosynthesis</keyword>
<dbReference type="Pfam" id="PF00289">
    <property type="entry name" value="Biotin_carb_N"/>
    <property type="match status" value="1"/>
</dbReference>